<dbReference type="GO" id="GO:0005886">
    <property type="term" value="C:plasma membrane"/>
    <property type="evidence" value="ECO:0007669"/>
    <property type="project" value="UniProtKB-UniRule"/>
</dbReference>
<keyword evidence="1 7" id="KW-1003">Cell membrane</keyword>
<comment type="similarity">
    <text evidence="7">Belongs to the transglycosylase MltG family.</text>
</comment>
<keyword evidence="2 7" id="KW-0812">Transmembrane</keyword>
<comment type="catalytic activity">
    <reaction evidence="7">
        <text>a peptidoglycan chain = a peptidoglycan chain with N-acetyl-1,6-anhydromuramyl-[peptide] at the reducing end + a peptidoglycan chain with N-acetylglucosamine at the non-reducing end.</text>
        <dbReference type="EC" id="4.2.2.29"/>
    </reaction>
</comment>
<evidence type="ECO:0000256" key="4">
    <source>
        <dbReference type="ARBA" id="ARBA00023136"/>
    </source>
</evidence>
<keyword evidence="6 7" id="KW-0961">Cell wall biogenesis/degradation</keyword>
<dbReference type="EC" id="4.2.2.29" evidence="7"/>
<evidence type="ECO:0000313" key="9">
    <source>
        <dbReference type="Proteomes" id="UP000295164"/>
    </source>
</evidence>
<dbReference type="PANTHER" id="PTHR30518">
    <property type="entry name" value="ENDOLYTIC MUREIN TRANSGLYCOSYLASE"/>
    <property type="match status" value="1"/>
</dbReference>
<keyword evidence="3 7" id="KW-1133">Transmembrane helix</keyword>
<dbReference type="GO" id="GO:0009252">
    <property type="term" value="P:peptidoglycan biosynthetic process"/>
    <property type="evidence" value="ECO:0007669"/>
    <property type="project" value="UniProtKB-UniRule"/>
</dbReference>
<evidence type="ECO:0000256" key="5">
    <source>
        <dbReference type="ARBA" id="ARBA00023239"/>
    </source>
</evidence>
<gene>
    <name evidence="7 8" type="primary">mltG</name>
    <name evidence="8" type="ORF">E0486_03915</name>
</gene>
<dbReference type="RefSeq" id="WP_131850836.1">
    <property type="nucleotide sequence ID" value="NZ_SKFH01000004.1"/>
</dbReference>
<protein>
    <recommendedName>
        <fullName evidence="7">Endolytic murein transglycosylase</fullName>
        <ecNumber evidence="7">4.2.2.29</ecNumber>
    </recommendedName>
    <alternativeName>
        <fullName evidence="7">Peptidoglycan lytic transglycosylase</fullName>
    </alternativeName>
    <alternativeName>
        <fullName evidence="7">Peptidoglycan polymerization terminase</fullName>
    </alternativeName>
</protein>
<evidence type="ECO:0000256" key="7">
    <source>
        <dbReference type="HAMAP-Rule" id="MF_02065"/>
    </source>
</evidence>
<name>A0A4R4E305_9BACT</name>
<dbReference type="Proteomes" id="UP000295164">
    <property type="component" value="Unassembled WGS sequence"/>
</dbReference>
<accession>A0A4R4E305</accession>
<dbReference type="Gene3D" id="3.30.160.60">
    <property type="entry name" value="Classic Zinc Finger"/>
    <property type="match status" value="1"/>
</dbReference>
<keyword evidence="4 7" id="KW-0472">Membrane</keyword>
<evidence type="ECO:0000256" key="3">
    <source>
        <dbReference type="ARBA" id="ARBA00022989"/>
    </source>
</evidence>
<sequence>MRRILLILFGIVFLLAVAAGWLLFGSGTGFSGKRATLYIASDAPTRGAVLDSLRKNKIVSSPRFFEWMAGQLGYWDHIRAGKYEFANGTSLYRMVRTLRNGTQTPVKLTINKVRTRGDIAKMCGSKFEIDSAEMMRFLNDPDSMRAFKVTPEQALTILLPDTYTYYWTSGPREILRKFADVSAGYWTKERIAKARAHGLSPEEAYTVASIVEEETNAQAEKGNVASVYLNRVAKGMPLQADPTIKFALNDFTLKRIYEKHLFVASPYNTYRSRGLPPGPICTPSRKTLDAVLDAPQTTYLYFVASPAFDGTHVFSTTYEEHLQKAKAYQEALNRQEAIKNGKSS</sequence>
<reference evidence="8 9" key="1">
    <citation type="submission" date="2019-03" db="EMBL/GenBank/DDBJ databases">
        <authorList>
            <person name="Kim M.K.M."/>
        </authorList>
    </citation>
    <scope>NUCLEOTIDE SEQUENCE [LARGE SCALE GENOMIC DNA]</scope>
    <source>
        <strain evidence="8 9">17J68-15</strain>
    </source>
</reference>
<dbReference type="CDD" id="cd08010">
    <property type="entry name" value="MltG_like"/>
    <property type="match status" value="1"/>
</dbReference>
<dbReference type="EMBL" id="SKFH01000004">
    <property type="protein sequence ID" value="TCZ73836.1"/>
    <property type="molecule type" value="Genomic_DNA"/>
</dbReference>
<evidence type="ECO:0000256" key="6">
    <source>
        <dbReference type="ARBA" id="ARBA00023316"/>
    </source>
</evidence>
<dbReference type="InterPro" id="IPR003770">
    <property type="entry name" value="MLTG-like"/>
</dbReference>
<feature type="site" description="Important for catalytic activity" evidence="7">
    <location>
        <position position="214"/>
    </location>
</feature>
<keyword evidence="5 7" id="KW-0456">Lyase</keyword>
<dbReference type="GO" id="GO:0008932">
    <property type="term" value="F:lytic endotransglycosylase activity"/>
    <property type="evidence" value="ECO:0007669"/>
    <property type="project" value="UniProtKB-UniRule"/>
</dbReference>
<proteinExistence type="inferred from homology"/>
<dbReference type="OrthoDB" id="9814591at2"/>
<dbReference type="Pfam" id="PF02618">
    <property type="entry name" value="YceG"/>
    <property type="match status" value="1"/>
</dbReference>
<dbReference type="GO" id="GO:0071555">
    <property type="term" value="P:cell wall organization"/>
    <property type="evidence" value="ECO:0007669"/>
    <property type="project" value="UniProtKB-KW"/>
</dbReference>
<dbReference type="NCBIfam" id="TIGR00247">
    <property type="entry name" value="endolytic transglycosylase MltG"/>
    <property type="match status" value="1"/>
</dbReference>
<dbReference type="PANTHER" id="PTHR30518:SF2">
    <property type="entry name" value="ENDOLYTIC MUREIN TRANSGLYCOSYLASE"/>
    <property type="match status" value="1"/>
</dbReference>
<dbReference type="HAMAP" id="MF_02065">
    <property type="entry name" value="MltG"/>
    <property type="match status" value="1"/>
</dbReference>
<evidence type="ECO:0000313" key="8">
    <source>
        <dbReference type="EMBL" id="TCZ73836.1"/>
    </source>
</evidence>
<evidence type="ECO:0000256" key="1">
    <source>
        <dbReference type="ARBA" id="ARBA00022475"/>
    </source>
</evidence>
<evidence type="ECO:0000256" key="2">
    <source>
        <dbReference type="ARBA" id="ARBA00022692"/>
    </source>
</evidence>
<comment type="function">
    <text evidence="7">Functions as a peptidoglycan terminase that cleaves nascent peptidoglycan strands endolytically to terminate their elongation.</text>
</comment>
<dbReference type="AlphaFoldDB" id="A0A4R4E305"/>
<comment type="caution">
    <text evidence="8">The sequence shown here is derived from an EMBL/GenBank/DDBJ whole genome shotgun (WGS) entry which is preliminary data.</text>
</comment>
<organism evidence="8 9">
    <name type="scientific">Flaviaesturariibacter aridisoli</name>
    <dbReference type="NCBI Taxonomy" id="2545761"/>
    <lineage>
        <taxon>Bacteria</taxon>
        <taxon>Pseudomonadati</taxon>
        <taxon>Bacteroidota</taxon>
        <taxon>Chitinophagia</taxon>
        <taxon>Chitinophagales</taxon>
        <taxon>Chitinophagaceae</taxon>
        <taxon>Flaviaestuariibacter</taxon>
    </lineage>
</organism>
<keyword evidence="9" id="KW-1185">Reference proteome</keyword>
<dbReference type="Gene3D" id="3.30.1490.480">
    <property type="entry name" value="Endolytic murein transglycosylase"/>
    <property type="match status" value="1"/>
</dbReference>